<dbReference type="InterPro" id="IPR032675">
    <property type="entry name" value="LRR_dom_sf"/>
</dbReference>
<dbReference type="FunFam" id="3.40.50.10140:FF:000007">
    <property type="entry name" value="Disease resistance protein (TIR-NBS-LRR class)"/>
    <property type="match status" value="1"/>
</dbReference>
<dbReference type="InterPro" id="IPR002182">
    <property type="entry name" value="NB-ARC"/>
</dbReference>
<dbReference type="Gene3D" id="1.10.8.430">
    <property type="entry name" value="Helical domain of apoptotic protease-activating factors"/>
    <property type="match status" value="1"/>
</dbReference>
<dbReference type="InterPro" id="IPR058192">
    <property type="entry name" value="WHD_ROQ1-like"/>
</dbReference>
<dbReference type="PROSITE" id="PS50104">
    <property type="entry name" value="TIR"/>
    <property type="match status" value="1"/>
</dbReference>
<sequence>MKRALDFTEGSEELPPAKVPCQRDLYCDSMASSSPSFPSSFSISPTSQWKYDVFLSFRGEDTRNTLVDFLSYALQRRGIYFFKDDEKLEGGKTIKPELLKAIEESRFAAVILSENYASSTWCLEELAEIIDCKKEKGMTVLPIFYNVNPSDVRKQTGTFAKAFDEHEKQFKEKVGRWRDALNHVADIVGYHVKNSPLSEAVKWIVERLSHKSSSEFSEITAGLVGIHSRLVQLESCLALWLKDDVRTIGFWGMGGMGKTTLAKVAYEMFSKEFGGDCCFIDDVREKDLFSLQKVLISQILKETNLNIQNKLDGEHMIKKLLRYKKVLLVLDDVDESNKLTKLVKSDWFGSGSRIIITTRDKQLLKEFSVDEIFEVKALNYEDACCLFHSKAFKEEQCPDEYLELSESFLEYVNGLPLALEVLGSFLLEKNIDEWKCALEMLKEDPKLEIKQVLKISFDRLQESAKEIFLDIACFFNHEEKDHVVRMLDSIGRRSVIGLGILVDKSLLKISKNNELWMHNLMEGMGRNMVCQESSEPGGRSRLWLYKDIDHVFKNNTGTGNVQAIDIKGAKDTRIYHEEKEACWRPQVLAPLVTLQGWVLSVLSWQGFISSKKPEGLYLNPKAFLKMHNLKFLRIHSICLQLDTLPLPNSVRYLDVNDYPLKSLYSLPAGLVELRLLRSKIELLWGGMKVFENLKSINMDGSSNLIIAPNFNGVPNLEELVLARCSNLSKLHSSIGKLKKLKLLDLEECPKLTSLPDKFEMESLVTLNLTCCLNVKKIPEFVGNMKLLQELLLKGTAIIDLPSSIESLTGLNILILRDCKNLVCLPNTICSLTSLNIIDLGRCSNFDKLPEDLGNITSLKRLDLSGTAIMELPSSIEFLIGLTSLNLRDCKNFVLLPSTVCNFKSLYFICLSGCSKIDKLPENLGNLKCLHEPRFFGVEKVASGLGGVEKVASGLFFDGTAIEVLPSSIGRLAALMVVNLRNCKNLMCLPSTICNLKWLLLLNLTGCSKIANLPENLGSTTSLSSLFLGGTAIKELPSSIIHHKRLGSLSFRGCQLSSSSLTSMPVCYKIDFSDCNLLAFPSGMDRISETELFFLYLRGNDFVSLPESVSQFSTLRYLFLDGCKSLRSLSNIQIPSTVVFICVDNCTSLERLPGIPAPPNDFLRVLHRTANFTVQGFNCFKLDCNSQNFSNNFQGESSNNFYKCYCIPGREIPSWLEKVNICDTKDDKIYKVKIQLPGSGCDEWNGVVFCVVFLPTERRQRNYGFINYGFINYGSLDGSFGGREDGCEWYVHPTCRIIVGGRRECDYFELYLETSFAFDSEYGEVESHHLWLHSMPKKRFGLKPAGCYIDKNEFRHVELEISTLGGLEVEKFGYCVV</sequence>
<dbReference type="GO" id="GO:0051707">
    <property type="term" value="P:response to other organism"/>
    <property type="evidence" value="ECO:0007669"/>
    <property type="project" value="UniProtKB-ARBA"/>
</dbReference>
<dbReference type="InterPro" id="IPR035897">
    <property type="entry name" value="Toll_tir_struct_dom_sf"/>
</dbReference>
<evidence type="ECO:0000313" key="6">
    <source>
        <dbReference type="EMBL" id="KAK4557655.1"/>
    </source>
</evidence>
<dbReference type="PANTHER" id="PTHR11017">
    <property type="entry name" value="LEUCINE-RICH REPEAT-CONTAINING PROTEIN"/>
    <property type="match status" value="1"/>
</dbReference>
<dbReference type="SUPFAM" id="SSF52540">
    <property type="entry name" value="P-loop containing nucleoside triphosphate hydrolases"/>
    <property type="match status" value="1"/>
</dbReference>
<dbReference type="GO" id="GO:0007165">
    <property type="term" value="P:signal transduction"/>
    <property type="evidence" value="ECO:0007669"/>
    <property type="project" value="InterPro"/>
</dbReference>
<dbReference type="InterPro" id="IPR036390">
    <property type="entry name" value="WH_DNA-bd_sf"/>
</dbReference>
<keyword evidence="4" id="KW-0520">NAD</keyword>
<dbReference type="GO" id="GO:0043531">
    <property type="term" value="F:ADP binding"/>
    <property type="evidence" value="ECO:0007669"/>
    <property type="project" value="InterPro"/>
</dbReference>
<keyword evidence="2" id="KW-0677">Repeat</keyword>
<evidence type="ECO:0000256" key="1">
    <source>
        <dbReference type="ARBA" id="ARBA00022614"/>
    </source>
</evidence>
<dbReference type="PRINTS" id="PR00364">
    <property type="entry name" value="DISEASERSIST"/>
</dbReference>
<dbReference type="Pfam" id="PF01582">
    <property type="entry name" value="TIR"/>
    <property type="match status" value="1"/>
</dbReference>
<organism evidence="6 7">
    <name type="scientific">Quercus rubra</name>
    <name type="common">Northern red oak</name>
    <name type="synonym">Quercus borealis</name>
    <dbReference type="NCBI Taxonomy" id="3512"/>
    <lineage>
        <taxon>Eukaryota</taxon>
        <taxon>Viridiplantae</taxon>
        <taxon>Streptophyta</taxon>
        <taxon>Embryophyta</taxon>
        <taxon>Tracheophyta</taxon>
        <taxon>Spermatophyta</taxon>
        <taxon>Magnoliopsida</taxon>
        <taxon>eudicotyledons</taxon>
        <taxon>Gunneridae</taxon>
        <taxon>Pentapetalae</taxon>
        <taxon>rosids</taxon>
        <taxon>fabids</taxon>
        <taxon>Fagales</taxon>
        <taxon>Fagaceae</taxon>
        <taxon>Quercus</taxon>
    </lineage>
</organism>
<protein>
    <recommendedName>
        <fullName evidence="5">TIR domain-containing protein</fullName>
    </recommendedName>
</protein>
<dbReference type="Pfam" id="PF00931">
    <property type="entry name" value="NB-ARC"/>
    <property type="match status" value="1"/>
</dbReference>
<evidence type="ECO:0000256" key="4">
    <source>
        <dbReference type="ARBA" id="ARBA00023027"/>
    </source>
</evidence>
<dbReference type="Gene3D" id="3.80.10.10">
    <property type="entry name" value="Ribonuclease Inhibitor"/>
    <property type="match status" value="3"/>
</dbReference>
<dbReference type="SUPFAM" id="SSF46785">
    <property type="entry name" value="Winged helix' DNA-binding domain"/>
    <property type="match status" value="1"/>
</dbReference>
<dbReference type="InterPro" id="IPR042197">
    <property type="entry name" value="Apaf_helical"/>
</dbReference>
<accession>A0AAN7DXJ5</accession>
<dbReference type="SMART" id="SM00255">
    <property type="entry name" value="TIR"/>
    <property type="match status" value="1"/>
</dbReference>
<evidence type="ECO:0000313" key="7">
    <source>
        <dbReference type="Proteomes" id="UP001324115"/>
    </source>
</evidence>
<keyword evidence="7" id="KW-1185">Reference proteome</keyword>
<keyword evidence="3" id="KW-0611">Plant defense</keyword>
<reference evidence="6 7" key="1">
    <citation type="journal article" date="2023" name="G3 (Bethesda)">
        <title>A haplotype-resolved chromosome-scale genome for Quercus rubra L. provides insights into the genetics of adaptive traits for red oak species.</title>
        <authorList>
            <person name="Kapoor B."/>
            <person name="Jenkins J."/>
            <person name="Schmutz J."/>
            <person name="Zhebentyayeva T."/>
            <person name="Kuelheim C."/>
            <person name="Coggeshall M."/>
            <person name="Heim C."/>
            <person name="Lasky J.R."/>
            <person name="Leites L."/>
            <person name="Islam-Faridi N."/>
            <person name="Romero-Severson J."/>
            <person name="DeLeo V.L."/>
            <person name="Lucas S.M."/>
            <person name="Lazic D."/>
            <person name="Gailing O."/>
            <person name="Carlson J."/>
            <person name="Staton M."/>
        </authorList>
    </citation>
    <scope>NUCLEOTIDE SEQUENCE [LARGE SCALE GENOMIC DNA]</scope>
    <source>
        <strain evidence="6">Pseudo-F2</strain>
    </source>
</reference>
<dbReference type="SUPFAM" id="SSF52058">
    <property type="entry name" value="L domain-like"/>
    <property type="match status" value="1"/>
</dbReference>
<name>A0AAN7DXJ5_QUERU</name>
<keyword evidence="1" id="KW-0433">Leucine-rich repeat</keyword>
<dbReference type="Pfam" id="PF23282">
    <property type="entry name" value="WHD_ROQ1"/>
    <property type="match status" value="1"/>
</dbReference>
<dbReference type="InterPro" id="IPR044974">
    <property type="entry name" value="Disease_R_plants"/>
</dbReference>
<evidence type="ECO:0000256" key="2">
    <source>
        <dbReference type="ARBA" id="ARBA00022737"/>
    </source>
</evidence>
<dbReference type="InterPro" id="IPR055414">
    <property type="entry name" value="LRR_R13L4/SHOC2-like"/>
</dbReference>
<evidence type="ECO:0000256" key="3">
    <source>
        <dbReference type="ARBA" id="ARBA00022821"/>
    </source>
</evidence>
<gene>
    <name evidence="6" type="ORF">RGQ29_007423</name>
</gene>
<feature type="domain" description="TIR" evidence="5">
    <location>
        <begin position="49"/>
        <end position="212"/>
    </location>
</feature>
<dbReference type="Gene3D" id="3.40.50.300">
    <property type="entry name" value="P-loop containing nucleotide triphosphate hydrolases"/>
    <property type="match status" value="1"/>
</dbReference>
<dbReference type="Gene3D" id="3.40.50.10140">
    <property type="entry name" value="Toll/interleukin-1 receptor homology (TIR) domain"/>
    <property type="match status" value="1"/>
</dbReference>
<proteinExistence type="predicted"/>
<evidence type="ECO:0000259" key="5">
    <source>
        <dbReference type="PROSITE" id="PS50104"/>
    </source>
</evidence>
<dbReference type="SUPFAM" id="SSF52200">
    <property type="entry name" value="Toll/Interleukin receptor TIR domain"/>
    <property type="match status" value="1"/>
</dbReference>
<dbReference type="Pfam" id="PF23598">
    <property type="entry name" value="LRR_14"/>
    <property type="match status" value="1"/>
</dbReference>
<comment type="caution">
    <text evidence="6">The sequence shown here is derived from an EMBL/GenBank/DDBJ whole genome shotgun (WGS) entry which is preliminary data.</text>
</comment>
<dbReference type="Proteomes" id="UP001324115">
    <property type="component" value="Unassembled WGS sequence"/>
</dbReference>
<dbReference type="InterPro" id="IPR027417">
    <property type="entry name" value="P-loop_NTPase"/>
</dbReference>
<dbReference type="GO" id="GO:0006952">
    <property type="term" value="P:defense response"/>
    <property type="evidence" value="ECO:0007669"/>
    <property type="project" value="UniProtKB-KW"/>
</dbReference>
<dbReference type="SUPFAM" id="SSF52047">
    <property type="entry name" value="RNI-like"/>
    <property type="match status" value="1"/>
</dbReference>
<dbReference type="PANTHER" id="PTHR11017:SF559">
    <property type="entry name" value="DISEASE RESISTANCE PROTEIN CHL1"/>
    <property type="match status" value="1"/>
</dbReference>
<dbReference type="InterPro" id="IPR000157">
    <property type="entry name" value="TIR_dom"/>
</dbReference>
<dbReference type="EMBL" id="JAXUIC010000012">
    <property type="protein sequence ID" value="KAK4557655.1"/>
    <property type="molecule type" value="Genomic_DNA"/>
</dbReference>